<dbReference type="Proteomes" id="UP001148737">
    <property type="component" value="Unassembled WGS sequence"/>
</dbReference>
<evidence type="ECO:0000313" key="2">
    <source>
        <dbReference type="Proteomes" id="UP001148737"/>
    </source>
</evidence>
<proteinExistence type="predicted"/>
<name>A0ACC1R2I4_9HYPO</name>
<organism evidence="1 2">
    <name type="scientific">Lecanicillium saksenae</name>
    <dbReference type="NCBI Taxonomy" id="468837"/>
    <lineage>
        <taxon>Eukaryota</taxon>
        <taxon>Fungi</taxon>
        <taxon>Dikarya</taxon>
        <taxon>Ascomycota</taxon>
        <taxon>Pezizomycotina</taxon>
        <taxon>Sordariomycetes</taxon>
        <taxon>Hypocreomycetidae</taxon>
        <taxon>Hypocreales</taxon>
        <taxon>Cordycipitaceae</taxon>
        <taxon>Lecanicillium</taxon>
    </lineage>
</organism>
<protein>
    <submittedName>
        <fullName evidence="1">Uncharacterized protein</fullName>
    </submittedName>
</protein>
<dbReference type="EMBL" id="JANAKD010000207">
    <property type="protein sequence ID" value="KAJ3496246.1"/>
    <property type="molecule type" value="Genomic_DNA"/>
</dbReference>
<reference evidence="1" key="1">
    <citation type="submission" date="2022-07" db="EMBL/GenBank/DDBJ databases">
        <title>Genome Sequence of Lecanicillium saksenae.</title>
        <authorList>
            <person name="Buettner E."/>
        </authorList>
    </citation>
    <scope>NUCLEOTIDE SEQUENCE</scope>
    <source>
        <strain evidence="1">VT-O1</strain>
    </source>
</reference>
<comment type="caution">
    <text evidence="1">The sequence shown here is derived from an EMBL/GenBank/DDBJ whole genome shotgun (WGS) entry which is preliminary data.</text>
</comment>
<sequence length="419" mass="45779">MPADNPPSHFLSGKSIFVIGAGLSGAAFVASLRSTWTHALPFPNITVFDRDAKCEFERRGGYSLSLVGNDPSGGLIPLKKMGILDSVLRRSIAGVGGDGIFKLWSSEWKELAGHRRSPLEGMPTSSVRISRSEIRRILLAAAQLDQDGAVQWNTRCHSVSKLPTGRMLVETARGGENVSRSMECDLVIVAEGANSRIRAHLRPNDTLEYTGAVMRTGVSRFPHALPEQIGRNWGFILSGTGVSCFVSPVGESDLQWAVGHFEDRISTESPDAHHAKQAIRRASELGSHIAEPFKTIISQTDPETVMCINAHDKLPFRHSGIESMPVVFIGDSNHALSPFAGYGANLGLSDAWDLAEQLVKNTSLRDAVEGYDNISFPRASRVVIGARKRLRAGHSTGLRYLLFLLILAISRALRWILRR</sequence>
<keyword evidence="2" id="KW-1185">Reference proteome</keyword>
<accession>A0ACC1R2I4</accession>
<evidence type="ECO:0000313" key="1">
    <source>
        <dbReference type="EMBL" id="KAJ3496246.1"/>
    </source>
</evidence>
<gene>
    <name evidence="1" type="ORF">NLG97_g2793</name>
</gene>